<dbReference type="InterPro" id="IPR004995">
    <property type="entry name" value="Spore_Ger"/>
</dbReference>
<dbReference type="AlphaFoldDB" id="A0A398CQJ2"/>
<accession>A0A398CQJ2</accession>
<dbReference type="RefSeq" id="WP_119148015.1">
    <property type="nucleotide sequence ID" value="NZ_JBHSOV010000005.1"/>
</dbReference>
<feature type="transmembrane region" description="Helical" evidence="3">
    <location>
        <begin position="369"/>
        <end position="391"/>
    </location>
</feature>
<protein>
    <submittedName>
        <fullName evidence="4">Spore germination protein</fullName>
    </submittedName>
</protein>
<feature type="transmembrane region" description="Helical" evidence="3">
    <location>
        <begin position="398"/>
        <end position="421"/>
    </location>
</feature>
<keyword evidence="2 3" id="KW-0472">Membrane</keyword>
<dbReference type="PANTHER" id="PTHR22550:SF5">
    <property type="entry name" value="LEUCINE ZIPPER PROTEIN 4"/>
    <property type="match status" value="1"/>
</dbReference>
<evidence type="ECO:0000313" key="5">
    <source>
        <dbReference type="Proteomes" id="UP000266340"/>
    </source>
</evidence>
<keyword evidence="5" id="KW-1185">Reference proteome</keyword>
<dbReference type="OrthoDB" id="1726708at2"/>
<dbReference type="InterPro" id="IPR050768">
    <property type="entry name" value="UPF0353/GerABKA_families"/>
</dbReference>
<comment type="caution">
    <text evidence="4">The sequence shown here is derived from an EMBL/GenBank/DDBJ whole genome shotgun (WGS) entry which is preliminary data.</text>
</comment>
<dbReference type="Proteomes" id="UP000266340">
    <property type="component" value="Unassembled WGS sequence"/>
</dbReference>
<keyword evidence="3" id="KW-1133">Transmembrane helix</keyword>
<dbReference type="Pfam" id="PF03323">
    <property type="entry name" value="GerA"/>
    <property type="match status" value="1"/>
</dbReference>
<sequence>MLKTGHSWFDDAIEGCSDVRLEHLAAEAGSIVIAFEEAMIDYRLLYETIVPKWLAEERKEDGRRKPPYQTSELHQETDADKKALLSILFSGAILLFADGRVFAAGLSQIPGRSPEESSTEISVKGPKDGLIEELSVNIALIRKRLRSVDLKVQRFAVGSVTQTPVALLYVASRAKPELIEEACRRIRSIKVDALEGAAIEGLLQDNPSSLFPELDYSGRPDYLFEALMKGRVVFLVEGTPQGFVAPINMFLLLKSPEDSSMPYYFVTFERIIRLVGLVCTLLLPGFWVALSAYNPDQIPFPLLATVIQSRNGLPLSTTMEMTLMLLMFELFREAGVRLPRAVGQTVAVVGGLIVGDAAIRAGMTSPTMLVVSAITAVTSFTLVNQTLIGAVTVLRFGVLLLSSVLGMFGFFIGLFSLILYVSTLNSFGHPYLSPVSPIRWKDVLPALIRLPIRSRRGAFSPKRPESGSSQSEGKR</sequence>
<evidence type="ECO:0000256" key="1">
    <source>
        <dbReference type="ARBA" id="ARBA00005278"/>
    </source>
</evidence>
<dbReference type="GO" id="GO:0016020">
    <property type="term" value="C:membrane"/>
    <property type="evidence" value="ECO:0007669"/>
    <property type="project" value="InterPro"/>
</dbReference>
<reference evidence="4 5" key="1">
    <citation type="submission" date="2018-09" db="EMBL/GenBank/DDBJ databases">
        <title>Cohnella cavernae sp. nov., isolated from a karst cave.</title>
        <authorList>
            <person name="Zhu H."/>
        </authorList>
    </citation>
    <scope>NUCLEOTIDE SEQUENCE [LARGE SCALE GENOMIC DNA]</scope>
    <source>
        <strain evidence="4 5">K2E09-144</strain>
    </source>
</reference>
<evidence type="ECO:0000313" key="4">
    <source>
        <dbReference type="EMBL" id="RIE04815.1"/>
    </source>
</evidence>
<comment type="similarity">
    <text evidence="1">Belongs to the GerABKA family.</text>
</comment>
<dbReference type="PANTHER" id="PTHR22550">
    <property type="entry name" value="SPORE GERMINATION PROTEIN"/>
    <property type="match status" value="1"/>
</dbReference>
<feature type="transmembrane region" description="Helical" evidence="3">
    <location>
        <begin position="271"/>
        <end position="293"/>
    </location>
</feature>
<dbReference type="EMBL" id="QXJM01000023">
    <property type="protein sequence ID" value="RIE04815.1"/>
    <property type="molecule type" value="Genomic_DNA"/>
</dbReference>
<evidence type="ECO:0000256" key="3">
    <source>
        <dbReference type="SAM" id="Phobius"/>
    </source>
</evidence>
<dbReference type="PIRSF" id="PIRSF005690">
    <property type="entry name" value="GerBA"/>
    <property type="match status" value="1"/>
</dbReference>
<dbReference type="GO" id="GO:0009847">
    <property type="term" value="P:spore germination"/>
    <property type="evidence" value="ECO:0007669"/>
    <property type="project" value="InterPro"/>
</dbReference>
<name>A0A398CQJ2_9BACL</name>
<proteinExistence type="inferred from homology"/>
<gene>
    <name evidence="4" type="ORF">D3H35_04925</name>
</gene>
<evidence type="ECO:0000256" key="2">
    <source>
        <dbReference type="ARBA" id="ARBA00023136"/>
    </source>
</evidence>
<organism evidence="4 5">
    <name type="scientific">Cohnella faecalis</name>
    <dbReference type="NCBI Taxonomy" id="2315694"/>
    <lineage>
        <taxon>Bacteria</taxon>
        <taxon>Bacillati</taxon>
        <taxon>Bacillota</taxon>
        <taxon>Bacilli</taxon>
        <taxon>Bacillales</taxon>
        <taxon>Paenibacillaceae</taxon>
        <taxon>Cohnella</taxon>
    </lineage>
</organism>
<keyword evidence="3" id="KW-0812">Transmembrane</keyword>